<protein>
    <submittedName>
        <fullName evidence="2">Prepilin-type N-terminal cleavage/methylation domain-containing protein</fullName>
    </submittedName>
</protein>
<dbReference type="NCBIfam" id="TIGR02532">
    <property type="entry name" value="IV_pilin_GFxxxE"/>
    <property type="match status" value="1"/>
</dbReference>
<accession>A0ABS5ZSB7</accession>
<dbReference type="InterPro" id="IPR045584">
    <property type="entry name" value="Pilin-like"/>
</dbReference>
<proteinExistence type="predicted"/>
<evidence type="ECO:0000313" key="3">
    <source>
        <dbReference type="Proteomes" id="UP001197028"/>
    </source>
</evidence>
<evidence type="ECO:0000313" key="2">
    <source>
        <dbReference type="EMBL" id="MBU2739528.1"/>
    </source>
</evidence>
<keyword evidence="1" id="KW-0812">Transmembrane</keyword>
<dbReference type="EMBL" id="JABELD010000109">
    <property type="protein sequence ID" value="MBU2739528.1"/>
    <property type="molecule type" value="Genomic_DNA"/>
</dbReference>
<comment type="caution">
    <text evidence="2">The sequence shown here is derived from an EMBL/GenBank/DDBJ whole genome shotgun (WGS) entry which is preliminary data.</text>
</comment>
<reference evidence="2 3" key="1">
    <citation type="journal article" date="2021" name="ISME J.">
        <title>Genomic evolution of the class Acidithiobacillia: deep-branching Proteobacteria living in extreme acidic conditions.</title>
        <authorList>
            <person name="Moya-Beltran A."/>
            <person name="Beard S."/>
            <person name="Rojas-Villalobos C."/>
            <person name="Issotta F."/>
            <person name="Gallardo Y."/>
            <person name="Ulloa R."/>
            <person name="Giaveno A."/>
            <person name="Degli Esposti M."/>
            <person name="Johnson D.B."/>
            <person name="Quatrini R."/>
        </authorList>
    </citation>
    <scope>NUCLEOTIDE SEQUENCE [LARGE SCALE GENOMIC DNA]</scope>
    <source>
        <strain evidence="2 3">ATCC 19703</strain>
    </source>
</reference>
<keyword evidence="3" id="KW-1185">Reference proteome</keyword>
<dbReference type="Proteomes" id="UP001197028">
    <property type="component" value="Unassembled WGS sequence"/>
</dbReference>
<feature type="transmembrane region" description="Helical" evidence="1">
    <location>
        <begin position="12"/>
        <end position="38"/>
    </location>
</feature>
<dbReference type="SUPFAM" id="SSF54523">
    <property type="entry name" value="Pili subunits"/>
    <property type="match status" value="1"/>
</dbReference>
<name>A0ABS5ZSB7_9PROT</name>
<gene>
    <name evidence="2" type="ORF">HJG40_12200</name>
</gene>
<evidence type="ECO:0000256" key="1">
    <source>
        <dbReference type="SAM" id="Phobius"/>
    </source>
</evidence>
<dbReference type="Gene3D" id="3.30.700.10">
    <property type="entry name" value="Glycoprotein, Type 4 Pilin"/>
    <property type="match status" value="1"/>
</dbReference>
<organism evidence="2 3">
    <name type="scientific">Acidithiobacillus concretivorus</name>
    <dbReference type="NCBI Taxonomy" id="3063952"/>
    <lineage>
        <taxon>Bacteria</taxon>
        <taxon>Pseudomonadati</taxon>
        <taxon>Pseudomonadota</taxon>
        <taxon>Acidithiobacillia</taxon>
        <taxon>Acidithiobacillales</taxon>
        <taxon>Acidithiobacillaceae</taxon>
        <taxon>Acidithiobacillus</taxon>
    </lineage>
</organism>
<dbReference type="InterPro" id="IPR012902">
    <property type="entry name" value="N_methyl_site"/>
</dbReference>
<dbReference type="RefSeq" id="WP_215864431.1">
    <property type="nucleotide sequence ID" value="NZ_JABELD010000109.1"/>
</dbReference>
<sequence>MCLKKRYRNHQNGFTLIEMMITIAIIAILATISLPLYFQYLRFTQAEVVVANFRSAASVARLDIINAQTNKTSINVFAVLSSTVTAPLDHAVPAYTSQGGTTHCSQIGIDPAVITASTQKVTLNVGTGTGVCKDSNTTAAVGRALSQAGFNLGPNAASTYVITP</sequence>
<keyword evidence="1" id="KW-0472">Membrane</keyword>
<dbReference type="Pfam" id="PF07963">
    <property type="entry name" value="N_methyl"/>
    <property type="match status" value="1"/>
</dbReference>
<keyword evidence="1" id="KW-1133">Transmembrane helix</keyword>